<dbReference type="Proteomes" id="UP000222542">
    <property type="component" value="Unassembled WGS sequence"/>
</dbReference>
<evidence type="ECO:0000313" key="3">
    <source>
        <dbReference type="EMBL" id="PHT76236.1"/>
    </source>
</evidence>
<keyword evidence="1" id="KW-1133">Transmembrane helix</keyword>
<dbReference type="EMBL" id="AYRZ02000007">
    <property type="protein sequence ID" value="PHT76236.1"/>
    <property type="molecule type" value="Genomic_DNA"/>
</dbReference>
<feature type="transmembrane region" description="Helical" evidence="1">
    <location>
        <begin position="20"/>
        <end position="43"/>
    </location>
</feature>
<organism evidence="3 4">
    <name type="scientific">Capsicum annuum</name>
    <name type="common">Capsicum pepper</name>
    <dbReference type="NCBI Taxonomy" id="4072"/>
    <lineage>
        <taxon>Eukaryota</taxon>
        <taxon>Viridiplantae</taxon>
        <taxon>Streptophyta</taxon>
        <taxon>Embryophyta</taxon>
        <taxon>Tracheophyta</taxon>
        <taxon>Spermatophyta</taxon>
        <taxon>Magnoliopsida</taxon>
        <taxon>eudicotyledons</taxon>
        <taxon>Gunneridae</taxon>
        <taxon>Pentapetalae</taxon>
        <taxon>asterids</taxon>
        <taxon>lamiids</taxon>
        <taxon>Solanales</taxon>
        <taxon>Solanaceae</taxon>
        <taxon>Solanoideae</taxon>
        <taxon>Capsiceae</taxon>
        <taxon>Capsicum</taxon>
    </lineage>
</organism>
<gene>
    <name evidence="3" type="ORF">T459_19758</name>
</gene>
<reference evidence="3 4" key="2">
    <citation type="journal article" date="2017" name="Genome Biol.">
        <title>New reference genome sequences of hot pepper reveal the massive evolution of plant disease-resistance genes by retroduplication.</title>
        <authorList>
            <person name="Kim S."/>
            <person name="Park J."/>
            <person name="Yeom S.I."/>
            <person name="Kim Y.M."/>
            <person name="Seo E."/>
            <person name="Kim K.T."/>
            <person name="Kim M.S."/>
            <person name="Lee J.M."/>
            <person name="Cheong K."/>
            <person name="Shin H.S."/>
            <person name="Kim S.B."/>
            <person name="Han K."/>
            <person name="Lee J."/>
            <person name="Park M."/>
            <person name="Lee H.A."/>
            <person name="Lee H.Y."/>
            <person name="Lee Y."/>
            <person name="Oh S."/>
            <person name="Lee J.H."/>
            <person name="Choi E."/>
            <person name="Choi E."/>
            <person name="Lee S.E."/>
            <person name="Jeon J."/>
            <person name="Kim H."/>
            <person name="Choi G."/>
            <person name="Song H."/>
            <person name="Lee J."/>
            <person name="Lee S.C."/>
            <person name="Kwon J.K."/>
            <person name="Lee H.Y."/>
            <person name="Koo N."/>
            <person name="Hong Y."/>
            <person name="Kim R.W."/>
            <person name="Kang W.H."/>
            <person name="Huh J.H."/>
            <person name="Kang B.C."/>
            <person name="Yang T.J."/>
            <person name="Lee Y.H."/>
            <person name="Bennetzen J.L."/>
            <person name="Choi D."/>
        </authorList>
    </citation>
    <scope>NUCLEOTIDE SEQUENCE [LARGE SCALE GENOMIC DNA]</scope>
    <source>
        <strain evidence="4">cv. CM334</strain>
    </source>
</reference>
<dbReference type="Gramene" id="PHT76236">
    <property type="protein sequence ID" value="PHT76236"/>
    <property type="gene ID" value="T459_19758"/>
</dbReference>
<evidence type="ECO:0000313" key="4">
    <source>
        <dbReference type="Proteomes" id="UP000222542"/>
    </source>
</evidence>
<evidence type="ECO:0000256" key="1">
    <source>
        <dbReference type="SAM" id="Phobius"/>
    </source>
</evidence>
<proteinExistence type="predicted"/>
<name>A0A2G2Z2L0_CAPAN</name>
<dbReference type="InterPro" id="IPR003609">
    <property type="entry name" value="Pan_app"/>
</dbReference>
<comment type="caution">
    <text evidence="3">The sequence shown here is derived from an EMBL/GenBank/DDBJ whole genome shotgun (WGS) entry which is preliminary data.</text>
</comment>
<dbReference type="PANTHER" id="PTHR33344">
    <property type="entry name" value="OS02G0761600 PROTEIN"/>
    <property type="match status" value="1"/>
</dbReference>
<keyword evidence="1" id="KW-0472">Membrane</keyword>
<feature type="domain" description="Apple" evidence="2">
    <location>
        <begin position="219"/>
        <end position="286"/>
    </location>
</feature>
<dbReference type="AlphaFoldDB" id="A0A2G2Z2L0"/>
<dbReference type="SMR" id="A0A2G2Z2L0"/>
<dbReference type="PANTHER" id="PTHR33344:SF8">
    <property type="entry name" value="APPLE DOMAIN-CONTAINING PROTEIN"/>
    <property type="match status" value="1"/>
</dbReference>
<dbReference type="OMA" id="QHKYQEC"/>
<protein>
    <recommendedName>
        <fullName evidence="2">Apple domain-containing protein</fullName>
    </recommendedName>
</protein>
<dbReference type="STRING" id="4072.A0A2G2Z2L0"/>
<keyword evidence="4" id="KW-1185">Reference proteome</keyword>
<reference evidence="3 4" key="1">
    <citation type="journal article" date="2014" name="Nat. Genet.">
        <title>Genome sequence of the hot pepper provides insights into the evolution of pungency in Capsicum species.</title>
        <authorList>
            <person name="Kim S."/>
            <person name="Park M."/>
            <person name="Yeom S.I."/>
            <person name="Kim Y.M."/>
            <person name="Lee J.M."/>
            <person name="Lee H.A."/>
            <person name="Seo E."/>
            <person name="Choi J."/>
            <person name="Cheong K."/>
            <person name="Kim K.T."/>
            <person name="Jung K."/>
            <person name="Lee G.W."/>
            <person name="Oh S.K."/>
            <person name="Bae C."/>
            <person name="Kim S.B."/>
            <person name="Lee H.Y."/>
            <person name="Kim S.Y."/>
            <person name="Kim M.S."/>
            <person name="Kang B.C."/>
            <person name="Jo Y.D."/>
            <person name="Yang H.B."/>
            <person name="Jeong H.J."/>
            <person name="Kang W.H."/>
            <person name="Kwon J.K."/>
            <person name="Shin C."/>
            <person name="Lim J.Y."/>
            <person name="Park J.H."/>
            <person name="Huh J.H."/>
            <person name="Kim J.S."/>
            <person name="Kim B.D."/>
            <person name="Cohen O."/>
            <person name="Paran I."/>
            <person name="Suh M.C."/>
            <person name="Lee S.B."/>
            <person name="Kim Y.K."/>
            <person name="Shin Y."/>
            <person name="Noh S.J."/>
            <person name="Park J."/>
            <person name="Seo Y.S."/>
            <person name="Kwon S.Y."/>
            <person name="Kim H.A."/>
            <person name="Park J.M."/>
            <person name="Kim H.J."/>
            <person name="Choi S.B."/>
            <person name="Bosland P.W."/>
            <person name="Reeves G."/>
            <person name="Jo S.H."/>
            <person name="Lee B.W."/>
            <person name="Cho H.T."/>
            <person name="Choi H.S."/>
            <person name="Lee M.S."/>
            <person name="Yu Y."/>
            <person name="Do Choi Y."/>
            <person name="Park B.S."/>
            <person name="van Deynze A."/>
            <person name="Ashrafi H."/>
            <person name="Hill T."/>
            <person name="Kim W.T."/>
            <person name="Pai H.S."/>
            <person name="Ahn H.K."/>
            <person name="Yeam I."/>
            <person name="Giovannoni J.J."/>
            <person name="Rose J.K."/>
            <person name="Sorensen I."/>
            <person name="Lee S.J."/>
            <person name="Kim R.W."/>
            <person name="Choi I.Y."/>
            <person name="Choi B.S."/>
            <person name="Lim J.S."/>
            <person name="Lee Y.H."/>
            <person name="Choi D."/>
        </authorList>
    </citation>
    <scope>NUCLEOTIDE SEQUENCE [LARGE SCALE GENOMIC DNA]</scope>
    <source>
        <strain evidence="4">cv. CM334</strain>
    </source>
</reference>
<sequence length="339" mass="39129">MARAEWWGSAKWFSYKRTTIIVCSINIFVALYVLHSYTSAYMYTRSDTHRAFRYTPDQVRKMEESNRIRKQLEPLQLIEVIKGLKEDFFIDEKVVHVPHQIKQMIADEILATLKGVNARDNAPVQQDAVQSWRRKKLKEARELVNRKTSNSTIALEEASVLAQALGVDWAELSEEIGLWIPVAIINEEHHDKPVGEDEFDNEIIAGKWLPPECKVEFHTDYGGDAVRWGLTHPKESAFECCMACLNQAKHAGPNDKRCNIWVYCPSEMGCYSPDIYQHKHQECWLKYVISQCPSQTSLPIMDFYLVPDKYKNDFSRLKPSLIASSLLFANAGRKSYDDF</sequence>
<evidence type="ECO:0000259" key="2">
    <source>
        <dbReference type="Pfam" id="PF14295"/>
    </source>
</evidence>
<dbReference type="Pfam" id="PF14295">
    <property type="entry name" value="PAN_4"/>
    <property type="match status" value="1"/>
</dbReference>
<accession>A0A2G2Z2L0</accession>
<keyword evidence="1" id="KW-0812">Transmembrane</keyword>